<feature type="domain" description="AMP-dependent synthetase/ligase" evidence="2">
    <location>
        <begin position="19"/>
        <end position="377"/>
    </location>
</feature>
<dbReference type="InterPro" id="IPR020845">
    <property type="entry name" value="AMP-binding_CS"/>
</dbReference>
<organism evidence="4 5">
    <name type="scientific">Mycolicibacterium iranicum</name>
    <name type="common">Mycobacterium iranicum</name>
    <dbReference type="NCBI Taxonomy" id="912594"/>
    <lineage>
        <taxon>Bacteria</taxon>
        <taxon>Bacillati</taxon>
        <taxon>Actinomycetota</taxon>
        <taxon>Actinomycetes</taxon>
        <taxon>Mycobacteriales</taxon>
        <taxon>Mycobacteriaceae</taxon>
        <taxon>Mycolicibacterium</taxon>
    </lineage>
</organism>
<dbReference type="Proteomes" id="UP000550501">
    <property type="component" value="Unassembled WGS sequence"/>
</dbReference>
<evidence type="ECO:0000259" key="3">
    <source>
        <dbReference type="Pfam" id="PF13193"/>
    </source>
</evidence>
<evidence type="ECO:0000259" key="2">
    <source>
        <dbReference type="Pfam" id="PF00501"/>
    </source>
</evidence>
<accession>A0A839QGX2</accession>
<keyword evidence="5" id="KW-1185">Reference proteome</keyword>
<dbReference type="PANTHER" id="PTHR43767">
    <property type="entry name" value="LONG-CHAIN-FATTY-ACID--COA LIGASE"/>
    <property type="match status" value="1"/>
</dbReference>
<dbReference type="EMBL" id="JACHVU010000006">
    <property type="protein sequence ID" value="MBB2991611.1"/>
    <property type="molecule type" value="Genomic_DNA"/>
</dbReference>
<feature type="transmembrane region" description="Helical" evidence="1">
    <location>
        <begin position="226"/>
        <end position="248"/>
    </location>
</feature>
<keyword evidence="1" id="KW-1133">Transmembrane helix</keyword>
<feature type="domain" description="AMP-binding enzyme C-terminal" evidence="3">
    <location>
        <begin position="444"/>
        <end position="507"/>
    </location>
</feature>
<comment type="caution">
    <text evidence="4">The sequence shown here is derived from an EMBL/GenBank/DDBJ whole genome shotgun (WGS) entry which is preliminary data.</text>
</comment>
<dbReference type="Gene3D" id="3.40.50.12780">
    <property type="entry name" value="N-terminal domain of ligase-like"/>
    <property type="match status" value="1"/>
</dbReference>
<keyword evidence="4" id="KW-0436">Ligase</keyword>
<sequence>MTTAVTAVAPTLGDILATQRRRGDAPLLICDAQRLSYAEADTRSAALAQRLVGLGVGKGVHVGVLFPNGPQFVTAALAAARIGAVVVPFSTFSTPPELRRQLADSDVRVLLAARSFRGRDYVPDLTAAIGVPLTGADPLYSTDTPVLRHVLVDPDDTAASSDEPLWTALQDDVAGSDVLAVIYTSGSTSAPKGVVHTHASLLRHQRNLNAIRHFTEADRLFCNSPFFWIGGFAFALLATLVAGATLICSNATDAAETLDLIETEKPTVTNGFVAGIAHLARHHSIGGRALSARRGNLYPIMAPDVRPSDPQLRHNMLGMTEAGGVLLLSGDESDQPESRRGSYGFLAPEFEARIVGPEGGSVGELHVRGPLLMQGYYGRSREETFDADGWFPTGDIVRRDPDGVFYYLGRSGAMIKTAGANVAPAEVERPLTEALSIIDSSVAVHVVGLDDADRGQIVGAVIATDDGTTFDHDTVVAALRSEVSAYKVPRRVIAVRHRDIPVLSSGKVDPAALRRLFDE</sequence>
<dbReference type="GO" id="GO:0016878">
    <property type="term" value="F:acid-thiol ligase activity"/>
    <property type="evidence" value="ECO:0007669"/>
    <property type="project" value="UniProtKB-ARBA"/>
</dbReference>
<evidence type="ECO:0000313" key="5">
    <source>
        <dbReference type="Proteomes" id="UP000550501"/>
    </source>
</evidence>
<dbReference type="AlphaFoldDB" id="A0A839QGX2"/>
<dbReference type="RefSeq" id="WP_183469482.1">
    <property type="nucleotide sequence ID" value="NZ_JACHVU010000006.1"/>
</dbReference>
<dbReference type="InterPro" id="IPR025110">
    <property type="entry name" value="AMP-bd_C"/>
</dbReference>
<dbReference type="InterPro" id="IPR050237">
    <property type="entry name" value="ATP-dep_AMP-bd_enzyme"/>
</dbReference>
<dbReference type="SUPFAM" id="SSF56801">
    <property type="entry name" value="Acetyl-CoA synthetase-like"/>
    <property type="match status" value="1"/>
</dbReference>
<dbReference type="Gene3D" id="3.30.300.30">
    <property type="match status" value="1"/>
</dbReference>
<dbReference type="Pfam" id="PF13193">
    <property type="entry name" value="AMP-binding_C"/>
    <property type="match status" value="1"/>
</dbReference>
<proteinExistence type="predicted"/>
<dbReference type="Pfam" id="PF00501">
    <property type="entry name" value="AMP-binding"/>
    <property type="match status" value="1"/>
</dbReference>
<dbReference type="InterPro" id="IPR042099">
    <property type="entry name" value="ANL_N_sf"/>
</dbReference>
<name>A0A839QGX2_MYCIR</name>
<dbReference type="InterPro" id="IPR000873">
    <property type="entry name" value="AMP-dep_synth/lig_dom"/>
</dbReference>
<keyword evidence="1" id="KW-0472">Membrane</keyword>
<evidence type="ECO:0000256" key="1">
    <source>
        <dbReference type="SAM" id="Phobius"/>
    </source>
</evidence>
<dbReference type="PROSITE" id="PS00455">
    <property type="entry name" value="AMP_BINDING"/>
    <property type="match status" value="1"/>
</dbReference>
<dbReference type="PANTHER" id="PTHR43767:SF1">
    <property type="entry name" value="NONRIBOSOMAL PEPTIDE SYNTHASE PES1 (EUROFUNG)-RELATED"/>
    <property type="match status" value="1"/>
</dbReference>
<dbReference type="InterPro" id="IPR045851">
    <property type="entry name" value="AMP-bd_C_sf"/>
</dbReference>
<reference evidence="4 5" key="1">
    <citation type="submission" date="2020-08" db="EMBL/GenBank/DDBJ databases">
        <title>The Agave Microbiome: Exploring the role of microbial communities in plant adaptations to desert environments.</title>
        <authorList>
            <person name="Partida-Martinez L.P."/>
        </authorList>
    </citation>
    <scope>NUCLEOTIDE SEQUENCE [LARGE SCALE GENOMIC DNA]</scope>
    <source>
        <strain evidence="4 5">AT2.18</strain>
    </source>
</reference>
<protein>
    <submittedName>
        <fullName evidence="4">Acyl-CoA synthetase (AMP-forming)/AMP-acid ligase II</fullName>
    </submittedName>
</protein>
<dbReference type="CDD" id="cd04433">
    <property type="entry name" value="AFD_class_I"/>
    <property type="match status" value="1"/>
</dbReference>
<evidence type="ECO:0000313" key="4">
    <source>
        <dbReference type="EMBL" id="MBB2991611.1"/>
    </source>
</evidence>
<keyword evidence="1" id="KW-0812">Transmembrane</keyword>
<gene>
    <name evidence="4" type="ORF">FHR72_003096</name>
</gene>